<accession>A0AB37UGD1</accession>
<comment type="caution">
    <text evidence="1">The sequence shown here is derived from an EMBL/GenBank/DDBJ whole genome shotgun (WGS) entry which is preliminary data.</text>
</comment>
<dbReference type="AlphaFoldDB" id="A0AB37UGD1"/>
<protein>
    <submittedName>
        <fullName evidence="1">Uncharacterized protein</fullName>
    </submittedName>
</protein>
<proteinExistence type="predicted"/>
<dbReference type="Proteomes" id="UP000282574">
    <property type="component" value="Unassembled WGS sequence"/>
</dbReference>
<evidence type="ECO:0000313" key="1">
    <source>
        <dbReference type="EMBL" id="RUT10327.1"/>
    </source>
</evidence>
<dbReference type="EMBL" id="RSCK01000044">
    <property type="protein sequence ID" value="RUT10327.1"/>
    <property type="molecule type" value="Genomic_DNA"/>
</dbReference>
<keyword evidence="2" id="KW-1185">Reference proteome</keyword>
<sequence>MAKLQLLFPSSQKLNCLIPIELPYLLAVNSDYLMKSHEKQEALAKTTHFYQKIVFEIRNAAIAMKSLSSWANFAAGIYAVLQMQVQ</sequence>
<evidence type="ECO:0000313" key="2">
    <source>
        <dbReference type="Proteomes" id="UP000282574"/>
    </source>
</evidence>
<reference evidence="1 2" key="1">
    <citation type="journal article" date="2019" name="Genome Biol. Evol.">
        <title>Day and night: Metabolic profiles and evolutionary relationships of six axenic non-marine cyanobacteria.</title>
        <authorList>
            <person name="Will S.E."/>
            <person name="Henke P."/>
            <person name="Boedeker C."/>
            <person name="Huang S."/>
            <person name="Brinkmann H."/>
            <person name="Rohde M."/>
            <person name="Jarek M."/>
            <person name="Friedl T."/>
            <person name="Seufert S."/>
            <person name="Schumacher M."/>
            <person name="Overmann J."/>
            <person name="Neumann-Schaal M."/>
            <person name="Petersen J."/>
        </authorList>
    </citation>
    <scope>NUCLEOTIDE SEQUENCE [LARGE SCALE GENOMIC DNA]</scope>
    <source>
        <strain evidence="1 2">SAG 39.79</strain>
    </source>
</reference>
<gene>
    <name evidence="1" type="ORF">DSM107010_43230</name>
</gene>
<name>A0AB37UGD1_9CYAN</name>
<organism evidence="1 2">
    <name type="scientific">Chroococcidiopsis cubana SAG 39.79</name>
    <dbReference type="NCBI Taxonomy" id="388085"/>
    <lineage>
        <taxon>Bacteria</taxon>
        <taxon>Bacillati</taxon>
        <taxon>Cyanobacteriota</taxon>
        <taxon>Cyanophyceae</taxon>
        <taxon>Chroococcidiopsidales</taxon>
        <taxon>Chroococcidiopsidaceae</taxon>
        <taxon>Chroococcidiopsis</taxon>
    </lineage>
</organism>